<dbReference type="EMBL" id="CP113499">
    <property type="protein sequence ID" value="WFQ95033.1"/>
    <property type="molecule type" value="Genomic_DNA"/>
</dbReference>
<accession>A0AAQ3DMU3</accession>
<organism evidence="1 2">
    <name type="scientific">Mycoplasma feriruminatoris</name>
    <dbReference type="NCBI Taxonomy" id="1179777"/>
    <lineage>
        <taxon>Bacteria</taxon>
        <taxon>Bacillati</taxon>
        <taxon>Mycoplasmatota</taxon>
        <taxon>Mollicutes</taxon>
        <taxon>Mycoplasmataceae</taxon>
        <taxon>Mycoplasma</taxon>
    </lineage>
</organism>
<dbReference type="AlphaFoldDB" id="A0AAQ3DMU3"/>
<proteinExistence type="predicted"/>
<evidence type="ECO:0000313" key="1">
    <source>
        <dbReference type="EMBL" id="WFQ95033.1"/>
    </source>
</evidence>
<dbReference type="Proteomes" id="UP001178740">
    <property type="component" value="Chromosome"/>
</dbReference>
<evidence type="ECO:0000313" key="2">
    <source>
        <dbReference type="Proteomes" id="UP001178740"/>
    </source>
</evidence>
<gene>
    <name evidence="1" type="ORF">MFERI15407_00281</name>
</gene>
<name>A0AAQ3DMU3_9MOLU</name>
<protein>
    <submittedName>
        <fullName evidence="1">Uncharacterized protein</fullName>
    </submittedName>
</protein>
<reference evidence="1" key="1">
    <citation type="submission" date="2022-11" db="EMBL/GenBank/DDBJ databases">
        <title>Comparative genomic analysis of Mycoplasma feriruminatoris and the Mycoplasma mycoides cluster.</title>
        <authorList>
            <person name="Baby V."/>
            <person name="Ambroset C."/>
            <person name="Gaurivaud P."/>
            <person name="Boury C."/>
            <person name="Guichoux E."/>
            <person name="Lartigue C."/>
            <person name="Tardy F."/>
            <person name="Sirand-Pugnet P."/>
        </authorList>
    </citation>
    <scope>NUCLEOTIDE SEQUENCE</scope>
    <source>
        <strain evidence="1">L15407</strain>
    </source>
</reference>
<sequence>MYLTIKQTSEKWNISENKILELIKTNKLLGYHY</sequence>